<dbReference type="EMBL" id="AP022613">
    <property type="protein sequence ID" value="BBZ41374.1"/>
    <property type="molecule type" value="Genomic_DNA"/>
</dbReference>
<dbReference type="AlphaFoldDB" id="A0A1X1T0W6"/>
<sequence>MKAVAAIAVTLGALLSGPGVAHADADSDYIANLKSHGLSPTPGISENQWEASAIKAAHDICAKAASGQSRENIRAHYAAKNPDDVNQVNATIDAAVATYCPQYW</sequence>
<gene>
    <name evidence="1" type="ORF">MCNS_44370</name>
</gene>
<dbReference type="RefSeq" id="WP_085234932.1">
    <property type="nucleotide sequence ID" value="NZ_AP022613.1"/>
</dbReference>
<dbReference type="InterPro" id="IPR007969">
    <property type="entry name" value="DUF732"/>
</dbReference>
<proteinExistence type="predicted"/>
<keyword evidence="2" id="KW-1185">Reference proteome</keyword>
<dbReference type="Proteomes" id="UP000467385">
    <property type="component" value="Chromosome"/>
</dbReference>
<name>A0A1X1T0W6_9MYCO</name>
<evidence type="ECO:0000313" key="2">
    <source>
        <dbReference type="Proteomes" id="UP000467385"/>
    </source>
</evidence>
<evidence type="ECO:0000313" key="1">
    <source>
        <dbReference type="EMBL" id="BBZ41374.1"/>
    </source>
</evidence>
<dbReference type="OrthoDB" id="9941192at2"/>
<reference evidence="1 2" key="1">
    <citation type="journal article" date="2019" name="Emerg. Microbes Infect.">
        <title>Comprehensive subspecies identification of 175 nontuberculous mycobacteria species based on 7547 genomic profiles.</title>
        <authorList>
            <person name="Matsumoto Y."/>
            <person name="Kinjo T."/>
            <person name="Motooka D."/>
            <person name="Nabeya D."/>
            <person name="Jung N."/>
            <person name="Uechi K."/>
            <person name="Horii T."/>
            <person name="Iida T."/>
            <person name="Fujita J."/>
            <person name="Nakamura S."/>
        </authorList>
    </citation>
    <scope>NUCLEOTIDE SEQUENCE [LARGE SCALE GENOMIC DNA]</scope>
    <source>
        <strain evidence="1 2">JCM 14738</strain>
    </source>
</reference>
<protein>
    <submittedName>
        <fullName evidence="1">Uncharacterized protein</fullName>
    </submittedName>
</protein>
<organism evidence="1 2">
    <name type="scientific">Mycobacterium conspicuum</name>
    <dbReference type="NCBI Taxonomy" id="44010"/>
    <lineage>
        <taxon>Bacteria</taxon>
        <taxon>Bacillati</taxon>
        <taxon>Actinomycetota</taxon>
        <taxon>Actinomycetes</taxon>
        <taxon>Mycobacteriales</taxon>
        <taxon>Mycobacteriaceae</taxon>
        <taxon>Mycobacterium</taxon>
    </lineage>
</organism>
<accession>A0A1X1T0W6</accession>
<dbReference type="Pfam" id="PF05305">
    <property type="entry name" value="DUF732"/>
    <property type="match status" value="1"/>
</dbReference>